<dbReference type="GO" id="GO:0071949">
    <property type="term" value="F:FAD binding"/>
    <property type="evidence" value="ECO:0007669"/>
    <property type="project" value="TreeGrafter"/>
</dbReference>
<keyword evidence="3" id="KW-0479">Metal-binding</keyword>
<dbReference type="PROSITE" id="PS01033">
    <property type="entry name" value="GLOBIN"/>
    <property type="match status" value="1"/>
</dbReference>
<dbReference type="InterPro" id="IPR009050">
    <property type="entry name" value="Globin-like_sf"/>
</dbReference>
<dbReference type="PANTHER" id="PTHR43396">
    <property type="entry name" value="FLAVOHEMOPROTEIN"/>
    <property type="match status" value="1"/>
</dbReference>
<dbReference type="GO" id="GO:0019825">
    <property type="term" value="F:oxygen binding"/>
    <property type="evidence" value="ECO:0007669"/>
    <property type="project" value="InterPro"/>
</dbReference>
<dbReference type="GO" id="GO:0046210">
    <property type="term" value="P:nitric oxide catabolic process"/>
    <property type="evidence" value="ECO:0007669"/>
    <property type="project" value="TreeGrafter"/>
</dbReference>
<dbReference type="Pfam" id="PF00042">
    <property type="entry name" value="Globin"/>
    <property type="match status" value="1"/>
</dbReference>
<dbReference type="GO" id="GO:0008941">
    <property type="term" value="F:nitric oxide dioxygenase NAD(P)H activity"/>
    <property type="evidence" value="ECO:0007669"/>
    <property type="project" value="TreeGrafter"/>
</dbReference>
<dbReference type="RefSeq" id="WP_056745792.1">
    <property type="nucleotide sequence ID" value="NZ_VJWE01000011.1"/>
</dbReference>
<dbReference type="EMBL" id="VJWE01000011">
    <property type="protein sequence ID" value="TWG39304.1"/>
    <property type="molecule type" value="Genomic_DNA"/>
</dbReference>
<protein>
    <submittedName>
        <fullName evidence="7">Hemoglobin-like flavoprotein</fullName>
    </submittedName>
</protein>
<reference evidence="7 8" key="1">
    <citation type="journal article" date="2015" name="Stand. Genomic Sci.">
        <title>Genomic Encyclopedia of Bacterial and Archaeal Type Strains, Phase III: the genomes of soil and plant-associated and newly described type strains.</title>
        <authorList>
            <person name="Whitman W.B."/>
            <person name="Woyke T."/>
            <person name="Klenk H.P."/>
            <person name="Zhou Y."/>
            <person name="Lilburn T.G."/>
            <person name="Beck B.J."/>
            <person name="De Vos P."/>
            <person name="Vandamme P."/>
            <person name="Eisen J.A."/>
            <person name="Garrity G."/>
            <person name="Hugenholtz P."/>
            <person name="Kyrpides N.C."/>
        </authorList>
    </citation>
    <scope>NUCLEOTIDE SEQUENCE [LARGE SCALE GENOMIC DNA]</scope>
    <source>
        <strain evidence="7 8">DSM 64</strain>
    </source>
</reference>
<dbReference type="GO" id="GO:0046872">
    <property type="term" value="F:metal ion binding"/>
    <property type="evidence" value="ECO:0007669"/>
    <property type="project" value="UniProtKB-KW"/>
</dbReference>
<dbReference type="GO" id="GO:0071500">
    <property type="term" value="P:cellular response to nitrosative stress"/>
    <property type="evidence" value="ECO:0007669"/>
    <property type="project" value="TreeGrafter"/>
</dbReference>
<evidence type="ECO:0000259" key="6">
    <source>
        <dbReference type="PROSITE" id="PS01033"/>
    </source>
</evidence>
<evidence type="ECO:0000313" key="8">
    <source>
        <dbReference type="Proteomes" id="UP000321485"/>
    </source>
</evidence>
<evidence type="ECO:0000256" key="4">
    <source>
        <dbReference type="ARBA" id="ARBA00023004"/>
    </source>
</evidence>
<sequence length="137" mass="14242">MSPEQIHLVRQSFAQVAPVAAKAGALFYAKLFARDAAISGLFASSDMNEQARKLLDMIGSAVRMLGQPEQLDAALRALGKRHAGYGVEAAHYDTVGAALLDTLAEALGGAFNPATREAWGALYAHVGTTMRAGAAGA</sequence>
<feature type="domain" description="Globin" evidence="6">
    <location>
        <begin position="1"/>
        <end position="135"/>
    </location>
</feature>
<evidence type="ECO:0000256" key="3">
    <source>
        <dbReference type="ARBA" id="ARBA00022723"/>
    </source>
</evidence>
<comment type="caution">
    <text evidence="7">The sequence shown here is derived from an EMBL/GenBank/DDBJ whole genome shotgun (WGS) entry which is preliminary data.</text>
</comment>
<gene>
    <name evidence="7" type="ORF">ATF69_1172</name>
</gene>
<evidence type="ECO:0000256" key="2">
    <source>
        <dbReference type="ARBA" id="ARBA00022621"/>
    </source>
</evidence>
<evidence type="ECO:0000313" key="7">
    <source>
        <dbReference type="EMBL" id="TWG39304.1"/>
    </source>
</evidence>
<dbReference type="InterPro" id="IPR000971">
    <property type="entry name" value="Globin"/>
</dbReference>
<dbReference type="GO" id="GO:0005344">
    <property type="term" value="F:oxygen carrier activity"/>
    <property type="evidence" value="ECO:0007669"/>
    <property type="project" value="UniProtKB-KW"/>
</dbReference>
<name>A0A561XT67_ACIDE</name>
<dbReference type="Gene3D" id="1.10.490.10">
    <property type="entry name" value="Globins"/>
    <property type="match status" value="1"/>
</dbReference>
<organism evidence="7 8">
    <name type="scientific">Acidovorax delafieldii</name>
    <name type="common">Pseudomonas delafieldii</name>
    <dbReference type="NCBI Taxonomy" id="47920"/>
    <lineage>
        <taxon>Bacteria</taxon>
        <taxon>Pseudomonadati</taxon>
        <taxon>Pseudomonadota</taxon>
        <taxon>Betaproteobacteria</taxon>
        <taxon>Burkholderiales</taxon>
        <taxon>Comamonadaceae</taxon>
        <taxon>Acidovorax</taxon>
    </lineage>
</organism>
<evidence type="ECO:0000256" key="1">
    <source>
        <dbReference type="ARBA" id="ARBA00022617"/>
    </source>
</evidence>
<dbReference type="AlphaFoldDB" id="A0A561XT67"/>
<keyword evidence="2 5" id="KW-0561">Oxygen transport</keyword>
<dbReference type="GeneID" id="51110243"/>
<comment type="similarity">
    <text evidence="5">Belongs to the globin family.</text>
</comment>
<keyword evidence="4" id="KW-0408">Iron</keyword>
<keyword evidence="5" id="KW-0813">Transport</keyword>
<proteinExistence type="inferred from homology"/>
<dbReference type="SUPFAM" id="SSF46458">
    <property type="entry name" value="Globin-like"/>
    <property type="match status" value="1"/>
</dbReference>
<dbReference type="Proteomes" id="UP000321485">
    <property type="component" value="Unassembled WGS sequence"/>
</dbReference>
<dbReference type="GO" id="GO:0020037">
    <property type="term" value="F:heme binding"/>
    <property type="evidence" value="ECO:0007669"/>
    <property type="project" value="InterPro"/>
</dbReference>
<evidence type="ECO:0000256" key="5">
    <source>
        <dbReference type="RuleBase" id="RU000356"/>
    </source>
</evidence>
<accession>A0A561XT67</accession>
<keyword evidence="1 5" id="KW-0349">Heme</keyword>
<dbReference type="InterPro" id="IPR012292">
    <property type="entry name" value="Globin/Proto"/>
</dbReference>
<dbReference type="PANTHER" id="PTHR43396:SF3">
    <property type="entry name" value="FLAVOHEMOPROTEIN"/>
    <property type="match status" value="1"/>
</dbReference>